<sequence>MDYLRWEGQVVYLRGLRRYMDYRTGLVGVKRRVNRKSLQELLEVNSKPGSHHETPEITASYLRGVFKRLAAAGLIKRVPEYDRTLVFLLPLADVDKSASRSSARGAHDQQRTTSGVRY</sequence>
<proteinExistence type="predicted"/>
<accession>A0A370E097</accession>
<dbReference type="EMBL" id="QFXD01000093">
    <property type="protein sequence ID" value="RDH91862.1"/>
    <property type="molecule type" value="Genomic_DNA"/>
</dbReference>
<evidence type="ECO:0000313" key="2">
    <source>
        <dbReference type="EMBL" id="RDH91862.1"/>
    </source>
</evidence>
<name>A0A370E097_9GAMM</name>
<evidence type="ECO:0000313" key="3">
    <source>
        <dbReference type="Proteomes" id="UP000255508"/>
    </source>
</evidence>
<feature type="region of interest" description="Disordered" evidence="1">
    <location>
        <begin position="96"/>
        <end position="118"/>
    </location>
</feature>
<reference evidence="2 3" key="1">
    <citation type="journal article" date="2018" name="ISME J.">
        <title>Endosymbiont genomes yield clues of tubeworm success.</title>
        <authorList>
            <person name="Li Y."/>
            <person name="Liles M.R."/>
            <person name="Halanych K.M."/>
        </authorList>
    </citation>
    <scope>NUCLEOTIDE SEQUENCE [LARGE SCALE GENOMIC DNA]</scope>
    <source>
        <strain evidence="2">A1422</strain>
    </source>
</reference>
<protein>
    <submittedName>
        <fullName evidence="2">Uncharacterized protein</fullName>
    </submittedName>
</protein>
<organism evidence="2 3">
    <name type="scientific">endosymbiont of Lamellibrachia luymesi</name>
    <dbReference type="NCBI Taxonomy" id="2200907"/>
    <lineage>
        <taxon>Bacteria</taxon>
        <taxon>Pseudomonadati</taxon>
        <taxon>Pseudomonadota</taxon>
        <taxon>Gammaproteobacteria</taxon>
        <taxon>sulfur-oxidizing symbionts</taxon>
    </lineage>
</organism>
<evidence type="ECO:0000256" key="1">
    <source>
        <dbReference type="SAM" id="MobiDB-lite"/>
    </source>
</evidence>
<comment type="caution">
    <text evidence="2">The sequence shown here is derived from an EMBL/GenBank/DDBJ whole genome shotgun (WGS) entry which is preliminary data.</text>
</comment>
<dbReference type="AlphaFoldDB" id="A0A370E097"/>
<gene>
    <name evidence="2" type="ORF">DIZ79_04965</name>
</gene>
<dbReference type="Proteomes" id="UP000255508">
    <property type="component" value="Unassembled WGS sequence"/>
</dbReference>